<dbReference type="OrthoDB" id="8410766at2"/>
<evidence type="ECO:0000256" key="1">
    <source>
        <dbReference type="SAM" id="MobiDB-lite"/>
    </source>
</evidence>
<gene>
    <name evidence="2" type="ORF">FHW37_12427</name>
</gene>
<protein>
    <submittedName>
        <fullName evidence="2">Uncharacterized protein</fullName>
    </submittedName>
</protein>
<evidence type="ECO:0000313" key="3">
    <source>
        <dbReference type="Proteomes" id="UP000320653"/>
    </source>
</evidence>
<comment type="caution">
    <text evidence="2">The sequence shown here is derived from an EMBL/GenBank/DDBJ whole genome shotgun (WGS) entry which is preliminary data.</text>
</comment>
<evidence type="ECO:0000313" key="2">
    <source>
        <dbReference type="EMBL" id="TWF42222.1"/>
    </source>
</evidence>
<keyword evidence="3" id="KW-1185">Reference proteome</keyword>
<dbReference type="Proteomes" id="UP000320653">
    <property type="component" value="Unassembled WGS sequence"/>
</dbReference>
<proteinExistence type="predicted"/>
<sequence length="66" mass="7135">MRKIQNLGGPFPGKGAAPEMNHDKLLPRGTRAAFERLNDAAAMRPHVVNAESLIAANDNRKLEDAA</sequence>
<dbReference type="EMBL" id="VIWP01000024">
    <property type="protein sequence ID" value="TWF42222.1"/>
    <property type="molecule type" value="Genomic_DNA"/>
</dbReference>
<feature type="region of interest" description="Disordered" evidence="1">
    <location>
        <begin position="1"/>
        <end position="23"/>
    </location>
</feature>
<name>A0A561PVT8_9HYPH</name>
<accession>A0A561PVT8</accession>
<organism evidence="2 3">
    <name type="scientific">Neorhizobium alkalisoli</name>
    <dbReference type="NCBI Taxonomy" id="528178"/>
    <lineage>
        <taxon>Bacteria</taxon>
        <taxon>Pseudomonadati</taxon>
        <taxon>Pseudomonadota</taxon>
        <taxon>Alphaproteobacteria</taxon>
        <taxon>Hyphomicrobiales</taxon>
        <taxon>Rhizobiaceae</taxon>
        <taxon>Rhizobium/Agrobacterium group</taxon>
        <taxon>Neorhizobium</taxon>
    </lineage>
</organism>
<dbReference type="AlphaFoldDB" id="A0A561PVT8"/>
<reference evidence="2 3" key="1">
    <citation type="submission" date="2019-06" db="EMBL/GenBank/DDBJ databases">
        <title>Sorghum-associated microbial communities from plants grown in Nebraska, USA.</title>
        <authorList>
            <person name="Schachtman D."/>
        </authorList>
    </citation>
    <scope>NUCLEOTIDE SEQUENCE [LARGE SCALE GENOMIC DNA]</scope>
    <source>
        <strain evidence="2 3">1225</strain>
    </source>
</reference>